<feature type="domain" description="DZIP3-like HEPN" evidence="2">
    <location>
        <begin position="296"/>
        <end position="394"/>
    </location>
</feature>
<organism evidence="3 4">
    <name type="scientific">Crassostrea virginica</name>
    <name type="common">Eastern oyster</name>
    <dbReference type="NCBI Taxonomy" id="6565"/>
    <lineage>
        <taxon>Eukaryota</taxon>
        <taxon>Metazoa</taxon>
        <taxon>Spiralia</taxon>
        <taxon>Lophotrochozoa</taxon>
        <taxon>Mollusca</taxon>
        <taxon>Bivalvia</taxon>
        <taxon>Autobranchia</taxon>
        <taxon>Pteriomorphia</taxon>
        <taxon>Ostreida</taxon>
        <taxon>Ostreoidea</taxon>
        <taxon>Ostreidae</taxon>
        <taxon>Crassostrea</taxon>
    </lineage>
</organism>
<dbReference type="RefSeq" id="XP_022306062.1">
    <property type="nucleotide sequence ID" value="XM_022450354.1"/>
</dbReference>
<protein>
    <submittedName>
        <fullName evidence="4">Uncharacterized protein LOC111112658 isoform X6</fullName>
    </submittedName>
</protein>
<dbReference type="GeneID" id="111112658"/>
<evidence type="ECO:0000313" key="3">
    <source>
        <dbReference type="Proteomes" id="UP000694844"/>
    </source>
</evidence>
<feature type="compositionally biased region" description="Basic and acidic residues" evidence="1">
    <location>
        <begin position="122"/>
        <end position="143"/>
    </location>
</feature>
<dbReference type="Proteomes" id="UP000694844">
    <property type="component" value="Chromosome 9"/>
</dbReference>
<evidence type="ECO:0000259" key="2">
    <source>
        <dbReference type="Pfam" id="PF18738"/>
    </source>
</evidence>
<evidence type="ECO:0000256" key="1">
    <source>
        <dbReference type="SAM" id="MobiDB-lite"/>
    </source>
</evidence>
<gene>
    <name evidence="4" type="primary">LOC111112658</name>
</gene>
<feature type="compositionally biased region" description="Pro residues" evidence="1">
    <location>
        <begin position="170"/>
        <end position="194"/>
    </location>
</feature>
<evidence type="ECO:0000313" key="4">
    <source>
        <dbReference type="RefSeq" id="XP_022306062.1"/>
    </source>
</evidence>
<dbReference type="Pfam" id="PF18738">
    <property type="entry name" value="HEPN_DZIP3"/>
    <property type="match status" value="1"/>
</dbReference>
<dbReference type="InterPro" id="IPR041249">
    <property type="entry name" value="HEPN_DZIP3"/>
</dbReference>
<accession>A0A8B8BRV8</accession>
<keyword evidence="3" id="KW-1185">Reference proteome</keyword>
<name>A0A8B8BRV8_CRAVI</name>
<reference evidence="4" key="1">
    <citation type="submission" date="2025-08" db="UniProtKB">
        <authorList>
            <consortium name="RefSeq"/>
        </authorList>
    </citation>
    <scope>IDENTIFICATION</scope>
    <source>
        <tissue evidence="4">Whole sample</tissue>
    </source>
</reference>
<feature type="region of interest" description="Disordered" evidence="1">
    <location>
        <begin position="1"/>
        <end position="194"/>
    </location>
</feature>
<dbReference type="AlphaFoldDB" id="A0A8B8BRV8"/>
<proteinExistence type="predicted"/>
<sequence>MGNTQEKQSRRSQEDLGEDDPFETYPSPPFPKSSSRHLTLLEDSRKKALVGFSKIYPPSPPLSPSSLKHSSDDTQSTLKKSELRPDDPGLPDPPRLRPLNDTKSTLKKSELRQDDPGLSDPPRLRPLDDTHSTLKKSELRPDDPGLPDPPRLRPLEDAVSGFAGFSRPLSFPPSPPPPVPTVPPHPWPPPPPSPPLHPSFSNLFLPIGHPRAKQNEYRPFDFMPISEGHLQTHELMHALYEKEDSERLPETEKKLLIIKLCTEMFIDILSHFVNLTNLNLENERQTFKLTSESDRKGDLNFFYDLLRKTCNMSPHKNGWGNSPNSKDNCVAACIDRIKSKSDEIWSHKGGLLRSNFQDILRNLRNDIVEVERQILGGQLYERRIDDLISTDTDVVTVMDSPIRNTFYMEPDNEMSLKSLELSKLFQEVCKKIAQQVPQPSFAADILDRKGISTVLNTIRMLHKEELLKHCREPYQWSKELRPGDVIGFEVRVTPENNKLEMPDFKRTVFKLKMDYNPCVLLVLSNCMSVIEAKLTVSKEYKGTKYPDTFYIHHDYDDNYYVSKLIYTRLERRIVEGNLLQLIKENTVAILRTFQNMYNNTLTDLKNVCLTLEKLKKRCRPRNMSELIKEWEKRKILTSSVDLTNLPSIVRCDVGKKDGHHCVKVFLKECNDDVQNLFKDQGKKMSFPDETTYEFINVHKDLDKKQEEARETKKKENNAPAIDRDLRLALGNFIASTAEKIYAKYSNVVGIDVSNFYSKHQEVTPCIVLYCLDKDFIPLGEETLPRSLYMSTNDPSKSTEIPCDFREEIIMFGSCNNCLGDTFNLGCNIGGPINGGSLGFFINSPFKGFLTAAHVAAEDAKGIYKGHETDFKRTQGNKENITHPFKSPIIIGTVERCMFGNFRESGLDVAIVRLITSGEISEDNNNGGRTLPIADPAEPSGLRVFKRGNATCLTEGVLCGLRESANCPNFLRGGNLCFFNKCFAVSDLENSSHFF</sequence>